<evidence type="ECO:0000313" key="3">
    <source>
        <dbReference type="Proteomes" id="UP001153269"/>
    </source>
</evidence>
<name>A0A9N7TGJ2_PLEPL</name>
<feature type="non-terminal residue" evidence="2">
    <location>
        <position position="268"/>
    </location>
</feature>
<keyword evidence="3" id="KW-1185">Reference proteome</keyword>
<organism evidence="2 3">
    <name type="scientific">Pleuronectes platessa</name>
    <name type="common">European plaice</name>
    <dbReference type="NCBI Taxonomy" id="8262"/>
    <lineage>
        <taxon>Eukaryota</taxon>
        <taxon>Metazoa</taxon>
        <taxon>Chordata</taxon>
        <taxon>Craniata</taxon>
        <taxon>Vertebrata</taxon>
        <taxon>Euteleostomi</taxon>
        <taxon>Actinopterygii</taxon>
        <taxon>Neopterygii</taxon>
        <taxon>Teleostei</taxon>
        <taxon>Neoteleostei</taxon>
        <taxon>Acanthomorphata</taxon>
        <taxon>Carangaria</taxon>
        <taxon>Pleuronectiformes</taxon>
        <taxon>Pleuronectoidei</taxon>
        <taxon>Pleuronectidae</taxon>
        <taxon>Pleuronectes</taxon>
    </lineage>
</organism>
<reference evidence="2" key="1">
    <citation type="submission" date="2020-03" db="EMBL/GenBank/DDBJ databases">
        <authorList>
            <person name="Weist P."/>
        </authorList>
    </citation>
    <scope>NUCLEOTIDE SEQUENCE</scope>
</reference>
<dbReference type="AlphaFoldDB" id="A0A9N7TGJ2"/>
<dbReference type="EMBL" id="CADEAL010000001">
    <property type="protein sequence ID" value="CAB1412326.1"/>
    <property type="molecule type" value="Genomic_DNA"/>
</dbReference>
<comment type="caution">
    <text evidence="2">The sequence shown here is derived from an EMBL/GenBank/DDBJ whole genome shotgun (WGS) entry which is preliminary data.</text>
</comment>
<evidence type="ECO:0000256" key="1">
    <source>
        <dbReference type="SAM" id="MobiDB-lite"/>
    </source>
</evidence>
<accession>A0A9N7TGJ2</accession>
<sequence length="268" mass="28364">MAAAAQESAAVHSKQQCVKVCKGVDGRAADPARRQQLPQCGGTTEAEAEDLKSDRMRLASQRLLHNKISTKSGSEADKAYHITRIPQEAAGETSRAAPILRSPLPADPSASHALVSFEELKSARLSEKQLRGNVNMRGRHGAHVLVSTTHRDGGGRGDSVTQEEKGPTGKQTGGSRPRSLRFVLLQEAPRSDAALGRRPEHCSTGSPPSPSHSTSPPCFPFFLEQPPFLNPPTYRNPSREPDPSCVSAHPSAPGPSPPSLVGGSAAVT</sequence>
<feature type="compositionally biased region" description="Low complexity" evidence="1">
    <location>
        <begin position="202"/>
        <end position="216"/>
    </location>
</feature>
<gene>
    <name evidence="2" type="ORF">PLEPLA_LOCUS17</name>
</gene>
<proteinExistence type="predicted"/>
<protein>
    <submittedName>
        <fullName evidence="2">Uncharacterized protein</fullName>
    </submittedName>
</protein>
<feature type="region of interest" description="Disordered" evidence="1">
    <location>
        <begin position="133"/>
        <end position="268"/>
    </location>
</feature>
<dbReference type="Proteomes" id="UP001153269">
    <property type="component" value="Unassembled WGS sequence"/>
</dbReference>
<feature type="region of interest" description="Disordered" evidence="1">
    <location>
        <begin position="28"/>
        <end position="48"/>
    </location>
</feature>
<feature type="compositionally biased region" description="Low complexity" evidence="1">
    <location>
        <begin position="259"/>
        <end position="268"/>
    </location>
</feature>
<evidence type="ECO:0000313" key="2">
    <source>
        <dbReference type="EMBL" id="CAB1412326.1"/>
    </source>
</evidence>